<evidence type="ECO:0000313" key="5">
    <source>
        <dbReference type="EMBL" id="ADZ83054.1"/>
    </source>
</evidence>
<dbReference type="HOGENOM" id="CLU_000445_88_3_9"/>
<evidence type="ECO:0000313" key="6">
    <source>
        <dbReference type="Proteomes" id="UP000008467"/>
    </source>
</evidence>
<keyword evidence="6" id="KW-1185">Reference proteome</keyword>
<dbReference type="EMBL" id="CP002582">
    <property type="protein sequence ID" value="ADZ83054.1"/>
    <property type="molecule type" value="Genomic_DNA"/>
</dbReference>
<proteinExistence type="predicted"/>
<dbReference type="InterPro" id="IPR020449">
    <property type="entry name" value="Tscrpt_reg_AraC-type_HTH"/>
</dbReference>
<keyword evidence="1" id="KW-0805">Transcription regulation</keyword>
<dbReference type="Pfam" id="PF12833">
    <property type="entry name" value="HTH_18"/>
    <property type="match status" value="1"/>
</dbReference>
<dbReference type="PROSITE" id="PS00041">
    <property type="entry name" value="HTH_ARAC_FAMILY_1"/>
    <property type="match status" value="1"/>
</dbReference>
<dbReference type="InterPro" id="IPR018062">
    <property type="entry name" value="HTH_AraC-typ_CS"/>
</dbReference>
<feature type="domain" description="HTH araC/xylS-type" evidence="4">
    <location>
        <begin position="200"/>
        <end position="298"/>
    </location>
</feature>
<evidence type="ECO:0000256" key="2">
    <source>
        <dbReference type="ARBA" id="ARBA00023125"/>
    </source>
</evidence>
<dbReference type="PANTHER" id="PTHR43280">
    <property type="entry name" value="ARAC-FAMILY TRANSCRIPTIONAL REGULATOR"/>
    <property type="match status" value="1"/>
</dbReference>
<dbReference type="AlphaFoldDB" id="F2JHF6"/>
<accession>F2JHF6</accession>
<evidence type="ECO:0000259" key="4">
    <source>
        <dbReference type="PROSITE" id="PS01124"/>
    </source>
</evidence>
<organism evidence="5 6">
    <name type="scientific">Cellulosilyticum lentocellum (strain ATCC 49066 / DSM 5427 / NCIMB 11756 / RHM5)</name>
    <name type="common">Clostridium lentocellum</name>
    <dbReference type="NCBI Taxonomy" id="642492"/>
    <lineage>
        <taxon>Bacteria</taxon>
        <taxon>Bacillati</taxon>
        <taxon>Bacillota</taxon>
        <taxon>Clostridia</taxon>
        <taxon>Lachnospirales</taxon>
        <taxon>Cellulosilyticaceae</taxon>
        <taxon>Cellulosilyticum</taxon>
    </lineage>
</organism>
<dbReference type="Proteomes" id="UP000008467">
    <property type="component" value="Chromosome"/>
</dbReference>
<dbReference type="PANTHER" id="PTHR43280:SF28">
    <property type="entry name" value="HTH-TYPE TRANSCRIPTIONAL ACTIVATOR RHAS"/>
    <property type="match status" value="1"/>
</dbReference>
<evidence type="ECO:0000256" key="1">
    <source>
        <dbReference type="ARBA" id="ARBA00023015"/>
    </source>
</evidence>
<keyword evidence="2" id="KW-0238">DNA-binding</keyword>
<evidence type="ECO:0000256" key="3">
    <source>
        <dbReference type="ARBA" id="ARBA00023163"/>
    </source>
</evidence>
<dbReference type="GO" id="GO:0003700">
    <property type="term" value="F:DNA-binding transcription factor activity"/>
    <property type="evidence" value="ECO:0007669"/>
    <property type="project" value="InterPro"/>
</dbReference>
<dbReference type="STRING" id="642492.Clole_1328"/>
<gene>
    <name evidence="5" type="ordered locus">Clole_1328</name>
</gene>
<reference evidence="5 6" key="1">
    <citation type="journal article" date="2011" name="J. Bacteriol.">
        <title>Complete genome sequence of the cellulose-degrading bacterium Cellulosilyticum lentocellum.</title>
        <authorList>
            <consortium name="US DOE Joint Genome Institute"/>
            <person name="Miller D.A."/>
            <person name="Suen G."/>
            <person name="Bruce D."/>
            <person name="Copeland A."/>
            <person name="Cheng J.F."/>
            <person name="Detter C."/>
            <person name="Goodwin L.A."/>
            <person name="Han C.S."/>
            <person name="Hauser L.J."/>
            <person name="Land M.L."/>
            <person name="Lapidus A."/>
            <person name="Lucas S."/>
            <person name="Meincke L."/>
            <person name="Pitluck S."/>
            <person name="Tapia R."/>
            <person name="Teshima H."/>
            <person name="Woyke T."/>
            <person name="Fox B.G."/>
            <person name="Angert E.R."/>
            <person name="Currie C.R."/>
        </authorList>
    </citation>
    <scope>NUCLEOTIDE SEQUENCE [LARGE SCALE GENOMIC DNA]</scope>
    <source>
        <strain evidence="6">ATCC 49066 / DSM 5427 / NCIMB 11756 / RHM5</strain>
    </source>
</reference>
<name>F2JHF6_CELLD</name>
<keyword evidence="3" id="KW-0804">Transcription</keyword>
<dbReference type="InterPro" id="IPR009057">
    <property type="entry name" value="Homeodomain-like_sf"/>
</dbReference>
<protein>
    <submittedName>
        <fullName evidence="5">Transcriptional regulator, AraC family</fullName>
    </submittedName>
</protein>
<dbReference type="eggNOG" id="COG2169">
    <property type="taxonomic scope" value="Bacteria"/>
</dbReference>
<dbReference type="PROSITE" id="PS01124">
    <property type="entry name" value="HTH_ARAC_FAMILY_2"/>
    <property type="match status" value="1"/>
</dbReference>
<dbReference type="SMART" id="SM00342">
    <property type="entry name" value="HTH_ARAC"/>
    <property type="match status" value="1"/>
</dbReference>
<dbReference type="KEGG" id="cle:Clole_1328"/>
<dbReference type="InterPro" id="IPR018060">
    <property type="entry name" value="HTH_AraC"/>
</dbReference>
<sequence>MNNKALKEQKNHGTAYFPCVLYEHDHNRIKLEVNHHWHKEVELIYLEEGQFLVDINMEPTWLEKGFCFINQEELHALKAEGNVKESALVFNLEMLGFSMYDEVQARFIQPLLENKLHFPRFIGIKNMVGKEILIHYERIVQWHQQSGQFSIATGGSVAEGLSAQLNIKVELLNILMILQNNGLFLEDKSGSVDYKVESIKKVLSYIEEHYKEAFYVKDLATILNMNEQYFSRFFKRMIGKAPMAYVNDYRLKMAKQLLIKTDMQITEICLEVGFNNMSNFIKLFKNKENCSPIQYRKKS</sequence>
<dbReference type="eggNOG" id="COG1917">
    <property type="taxonomic scope" value="Bacteria"/>
</dbReference>
<dbReference type="GO" id="GO:0043565">
    <property type="term" value="F:sequence-specific DNA binding"/>
    <property type="evidence" value="ECO:0007669"/>
    <property type="project" value="InterPro"/>
</dbReference>
<dbReference type="Gene3D" id="1.10.10.60">
    <property type="entry name" value="Homeodomain-like"/>
    <property type="match status" value="2"/>
</dbReference>
<dbReference type="PRINTS" id="PR00032">
    <property type="entry name" value="HTHARAC"/>
</dbReference>
<dbReference type="SUPFAM" id="SSF46689">
    <property type="entry name" value="Homeodomain-like"/>
    <property type="match status" value="2"/>
</dbReference>
<dbReference type="RefSeq" id="WP_013656353.1">
    <property type="nucleotide sequence ID" value="NC_015275.1"/>
</dbReference>